<proteinExistence type="predicted"/>
<reference evidence="1 2" key="1">
    <citation type="submission" date="2019-06" db="EMBL/GenBank/DDBJ databases">
        <title>Sequencing the genomes of 1000 actinobacteria strains.</title>
        <authorList>
            <person name="Klenk H.-P."/>
        </authorList>
    </citation>
    <scope>NUCLEOTIDE SEQUENCE [LARGE SCALE GENOMIC DNA]</scope>
    <source>
        <strain evidence="1 2">DSM 17305</strain>
    </source>
</reference>
<comment type="caution">
    <text evidence="1">The sequence shown here is derived from an EMBL/GenBank/DDBJ whole genome shotgun (WGS) entry which is preliminary data.</text>
</comment>
<gene>
    <name evidence="1" type="ORF">FB475_2576</name>
</gene>
<dbReference type="AlphaFoldDB" id="A0A542ESZ1"/>
<accession>A0A542ESZ1</accession>
<dbReference type="Proteomes" id="UP000316298">
    <property type="component" value="Unassembled WGS sequence"/>
</dbReference>
<dbReference type="EMBL" id="VFMM01000001">
    <property type="protein sequence ID" value="TQJ18441.1"/>
    <property type="molecule type" value="Genomic_DNA"/>
</dbReference>
<sequence>MVEGAGMAGWESLRVDLLRYLEEAPGALVVLPNPHTVRRYERRFRIELAAWATDIAADLYAKYGELVELRVGALSFPGKELFVRERSQRLRGEPAEAVGLTAEPLQQLTIRSGHHAQQDVLVTNQAAHEQVLLTAGDLRSVVTNASGREVGCYVGPHNLPRIGFPIDPHQSRPVPVLIGTASLVPDLGYAVPPGRWALRISLQTEAGFYLSAPLELTITP</sequence>
<organism evidence="1 2">
    <name type="scientific">Kribbella jejuensis</name>
    <dbReference type="NCBI Taxonomy" id="236068"/>
    <lineage>
        <taxon>Bacteria</taxon>
        <taxon>Bacillati</taxon>
        <taxon>Actinomycetota</taxon>
        <taxon>Actinomycetes</taxon>
        <taxon>Propionibacteriales</taxon>
        <taxon>Kribbellaceae</taxon>
        <taxon>Kribbella</taxon>
    </lineage>
</organism>
<evidence type="ECO:0000313" key="1">
    <source>
        <dbReference type="EMBL" id="TQJ18441.1"/>
    </source>
</evidence>
<evidence type="ECO:0000313" key="2">
    <source>
        <dbReference type="Proteomes" id="UP000316298"/>
    </source>
</evidence>
<keyword evidence="2" id="KW-1185">Reference proteome</keyword>
<protein>
    <submittedName>
        <fullName evidence="1">Uncharacterized protein</fullName>
    </submittedName>
</protein>
<name>A0A542ESZ1_9ACTN</name>